<feature type="repeat" description="PPR" evidence="2">
    <location>
        <begin position="193"/>
        <end position="227"/>
    </location>
</feature>
<keyword evidence="1" id="KW-0677">Repeat</keyword>
<dbReference type="InterPro" id="IPR046960">
    <property type="entry name" value="PPR_At4g14850-like_plant"/>
</dbReference>
<name>A0ABR2MUJ5_9ASPA</name>
<dbReference type="NCBIfam" id="TIGR00756">
    <property type="entry name" value="PPR"/>
    <property type="match status" value="4"/>
</dbReference>
<dbReference type="EMBL" id="JBBWWR010000004">
    <property type="protein sequence ID" value="KAK8967631.1"/>
    <property type="molecule type" value="Genomic_DNA"/>
</dbReference>
<proteinExistence type="predicted"/>
<dbReference type="Proteomes" id="UP001412067">
    <property type="component" value="Unassembled WGS sequence"/>
</dbReference>
<feature type="repeat" description="PPR" evidence="2">
    <location>
        <begin position="324"/>
        <end position="358"/>
    </location>
</feature>
<evidence type="ECO:0000313" key="4">
    <source>
        <dbReference type="Proteomes" id="UP001412067"/>
    </source>
</evidence>
<dbReference type="InterPro" id="IPR046848">
    <property type="entry name" value="E_motif"/>
</dbReference>
<accession>A0ABR2MUJ5</accession>
<protein>
    <submittedName>
        <fullName evidence="3">Pentatricopeptide repeat-containing protein</fullName>
    </submittedName>
</protein>
<comment type="caution">
    <text evidence="3">The sequence shown here is derived from an EMBL/GenBank/DDBJ whole genome shotgun (WGS) entry which is preliminary data.</text>
</comment>
<sequence>MYAKCSTLDNAHKLFDEMPERNLISYSTLISSNSKFGNPKLAFHLLSKLLHQALRPNQFIFSSSIAACAKLKSLEVGMQFHGLILKYGFNSNCFVGTSLVDMYGRHGLIESLETAFDNILSRDIALYNAMIGGYSRNDLDEIALKCFIELVFEKFTPNECTLAGVLKSCAVLRCYSYGSMIHGVVEKSQFCDNVIVKTALMDMYLKCGKVEETLYIFKKMKERDVVSWTTVISGLTQMDLHVNAVEVFKTMCSSEIFPNTFTFSSVLKSCGALASINQGKCVHACGIKHGVIDEFTSSSLLYMYAKCGVLEDSRRLFDEIGSKEIVTWNTMITAYAQHGHVQEALELYGMMEVHNLEPNHVTFVSLLSACSHCGMVDDGIQLFELMKRKHGIAPLTEHYACMVYLFGRAGFLERAKLFIDTMPFEADASIWTVFLSACKLNGDFELAQLARKKLDGMLNEDNSILVLVSNMFSEVGKWDDAEKARRKISEDMRKEPGLSWVQTSEASL</sequence>
<reference evidence="3 4" key="1">
    <citation type="journal article" date="2022" name="Nat. Plants">
        <title>Genomes of leafy and leafless Platanthera orchids illuminate the evolution of mycoheterotrophy.</title>
        <authorList>
            <person name="Li M.H."/>
            <person name="Liu K.W."/>
            <person name="Li Z."/>
            <person name="Lu H.C."/>
            <person name="Ye Q.L."/>
            <person name="Zhang D."/>
            <person name="Wang J.Y."/>
            <person name="Li Y.F."/>
            <person name="Zhong Z.M."/>
            <person name="Liu X."/>
            <person name="Yu X."/>
            <person name="Liu D.K."/>
            <person name="Tu X.D."/>
            <person name="Liu B."/>
            <person name="Hao Y."/>
            <person name="Liao X.Y."/>
            <person name="Jiang Y.T."/>
            <person name="Sun W.H."/>
            <person name="Chen J."/>
            <person name="Chen Y.Q."/>
            <person name="Ai Y."/>
            <person name="Zhai J.W."/>
            <person name="Wu S.S."/>
            <person name="Zhou Z."/>
            <person name="Hsiao Y.Y."/>
            <person name="Wu W.L."/>
            <person name="Chen Y.Y."/>
            <person name="Lin Y.F."/>
            <person name="Hsu J.L."/>
            <person name="Li C.Y."/>
            <person name="Wang Z.W."/>
            <person name="Zhao X."/>
            <person name="Zhong W.Y."/>
            <person name="Ma X.K."/>
            <person name="Ma L."/>
            <person name="Huang J."/>
            <person name="Chen G.Z."/>
            <person name="Huang M.Z."/>
            <person name="Huang L."/>
            <person name="Peng D.H."/>
            <person name="Luo Y.B."/>
            <person name="Zou S.Q."/>
            <person name="Chen S.P."/>
            <person name="Lan S."/>
            <person name="Tsai W.C."/>
            <person name="Van de Peer Y."/>
            <person name="Liu Z.J."/>
        </authorList>
    </citation>
    <scope>NUCLEOTIDE SEQUENCE [LARGE SCALE GENOMIC DNA]</scope>
    <source>
        <strain evidence="3">Lor288</strain>
    </source>
</reference>
<feature type="repeat" description="PPR" evidence="2">
    <location>
        <begin position="359"/>
        <end position="389"/>
    </location>
</feature>
<gene>
    <name evidence="3" type="primary">PCMP-H81</name>
    <name evidence="3" type="ORF">KSP40_PGU014263</name>
</gene>
<dbReference type="Pfam" id="PF01535">
    <property type="entry name" value="PPR"/>
    <property type="match status" value="4"/>
</dbReference>
<dbReference type="Pfam" id="PF13041">
    <property type="entry name" value="PPR_2"/>
    <property type="match status" value="2"/>
</dbReference>
<dbReference type="PANTHER" id="PTHR47926:SF342">
    <property type="entry name" value="TETRATRICOPEPTIDE-LIKE HELICAL DOMAIN-CONTAINING PROTEIN-RELATED"/>
    <property type="match status" value="1"/>
</dbReference>
<evidence type="ECO:0000313" key="3">
    <source>
        <dbReference type="EMBL" id="KAK8967631.1"/>
    </source>
</evidence>
<dbReference type="PANTHER" id="PTHR47926">
    <property type="entry name" value="PENTATRICOPEPTIDE REPEAT-CONTAINING PROTEIN"/>
    <property type="match status" value="1"/>
</dbReference>
<dbReference type="PROSITE" id="PS51375">
    <property type="entry name" value="PPR"/>
    <property type="match status" value="5"/>
</dbReference>
<keyword evidence="4" id="KW-1185">Reference proteome</keyword>
<dbReference type="Pfam" id="PF20431">
    <property type="entry name" value="E_motif"/>
    <property type="match status" value="1"/>
</dbReference>
<dbReference type="InterPro" id="IPR002885">
    <property type="entry name" value="PPR_rpt"/>
</dbReference>
<dbReference type="Gene3D" id="1.25.40.10">
    <property type="entry name" value="Tetratricopeptide repeat domain"/>
    <property type="match status" value="4"/>
</dbReference>
<evidence type="ECO:0000256" key="2">
    <source>
        <dbReference type="PROSITE-ProRule" id="PRU00708"/>
    </source>
</evidence>
<feature type="repeat" description="PPR" evidence="2">
    <location>
        <begin position="123"/>
        <end position="157"/>
    </location>
</feature>
<feature type="repeat" description="PPR" evidence="2">
    <location>
        <begin position="22"/>
        <end position="56"/>
    </location>
</feature>
<evidence type="ECO:0000256" key="1">
    <source>
        <dbReference type="ARBA" id="ARBA00022737"/>
    </source>
</evidence>
<dbReference type="InterPro" id="IPR011990">
    <property type="entry name" value="TPR-like_helical_dom_sf"/>
</dbReference>
<organism evidence="3 4">
    <name type="scientific">Platanthera guangdongensis</name>
    <dbReference type="NCBI Taxonomy" id="2320717"/>
    <lineage>
        <taxon>Eukaryota</taxon>
        <taxon>Viridiplantae</taxon>
        <taxon>Streptophyta</taxon>
        <taxon>Embryophyta</taxon>
        <taxon>Tracheophyta</taxon>
        <taxon>Spermatophyta</taxon>
        <taxon>Magnoliopsida</taxon>
        <taxon>Liliopsida</taxon>
        <taxon>Asparagales</taxon>
        <taxon>Orchidaceae</taxon>
        <taxon>Orchidoideae</taxon>
        <taxon>Orchideae</taxon>
        <taxon>Orchidinae</taxon>
        <taxon>Platanthera</taxon>
    </lineage>
</organism>